<evidence type="ECO:0000313" key="1">
    <source>
        <dbReference type="EMBL" id="MBB4936970.1"/>
    </source>
</evidence>
<keyword evidence="2" id="KW-1185">Reference proteome</keyword>
<dbReference type="EMBL" id="JACHJU010000001">
    <property type="protein sequence ID" value="MBB4936970.1"/>
    <property type="molecule type" value="Genomic_DNA"/>
</dbReference>
<sequence length="39" mass="4245">MIQTSWFSGRRSLDPVCGPHVSEVMDAIARKNAQRDGGA</sequence>
<dbReference type="AlphaFoldDB" id="A0A7W7RRU5"/>
<comment type="caution">
    <text evidence="1">The sequence shown here is derived from an EMBL/GenBank/DDBJ whole genome shotgun (WGS) entry which is preliminary data.</text>
</comment>
<evidence type="ECO:0000313" key="2">
    <source>
        <dbReference type="Proteomes" id="UP000534286"/>
    </source>
</evidence>
<proteinExistence type="predicted"/>
<name>A0A7W7RRU5_9ACTN</name>
<gene>
    <name evidence="1" type="ORF">FHR32_001275</name>
</gene>
<reference evidence="1 2" key="1">
    <citation type="submission" date="2020-08" db="EMBL/GenBank/DDBJ databases">
        <title>Sequencing the genomes of 1000 actinobacteria strains.</title>
        <authorList>
            <person name="Klenk H.-P."/>
        </authorList>
    </citation>
    <scope>NUCLEOTIDE SEQUENCE [LARGE SCALE GENOMIC DNA]</scope>
    <source>
        <strain evidence="1 2">DSM 43023</strain>
    </source>
</reference>
<protein>
    <submittedName>
        <fullName evidence="1">Uncharacterized protein</fullName>
    </submittedName>
</protein>
<organism evidence="1 2">
    <name type="scientific">Streptosporangium album</name>
    <dbReference type="NCBI Taxonomy" id="47479"/>
    <lineage>
        <taxon>Bacteria</taxon>
        <taxon>Bacillati</taxon>
        <taxon>Actinomycetota</taxon>
        <taxon>Actinomycetes</taxon>
        <taxon>Streptosporangiales</taxon>
        <taxon>Streptosporangiaceae</taxon>
        <taxon>Streptosporangium</taxon>
    </lineage>
</organism>
<dbReference type="Proteomes" id="UP000534286">
    <property type="component" value="Unassembled WGS sequence"/>
</dbReference>
<accession>A0A7W7RRU5</accession>